<feature type="compositionally biased region" description="Polar residues" evidence="4">
    <location>
        <begin position="240"/>
        <end position="261"/>
    </location>
</feature>
<accession>A0A9P4IND0</accession>
<dbReference type="OrthoDB" id="4173905at2759"/>
<evidence type="ECO:0000256" key="2">
    <source>
        <dbReference type="ARBA" id="ARBA00022679"/>
    </source>
</evidence>
<keyword evidence="2 3" id="KW-0808">Transferase</keyword>
<evidence type="ECO:0000256" key="4">
    <source>
        <dbReference type="SAM" id="MobiDB-lite"/>
    </source>
</evidence>
<dbReference type="GO" id="GO:0005811">
    <property type="term" value="C:lipid droplet"/>
    <property type="evidence" value="ECO:0007669"/>
    <property type="project" value="TreeGrafter"/>
</dbReference>
<dbReference type="HAMAP" id="MF_01139">
    <property type="entry name" value="ISPT"/>
    <property type="match status" value="1"/>
</dbReference>
<dbReference type="AlphaFoldDB" id="A0A9P4IND0"/>
<comment type="similarity">
    <text evidence="1 3">Belongs to the UPP synthase family.</text>
</comment>
<feature type="region of interest" description="Disordered" evidence="4">
    <location>
        <begin position="209"/>
        <end position="267"/>
    </location>
</feature>
<name>A0A9P4IND0_9PEZI</name>
<reference evidence="5" key="1">
    <citation type="journal article" date="2020" name="Stud. Mycol.">
        <title>101 Dothideomycetes genomes: a test case for predicting lifestyles and emergence of pathogens.</title>
        <authorList>
            <person name="Haridas S."/>
            <person name="Albert R."/>
            <person name="Binder M."/>
            <person name="Bloem J."/>
            <person name="Labutti K."/>
            <person name="Salamov A."/>
            <person name="Andreopoulos B."/>
            <person name="Baker S."/>
            <person name="Barry K."/>
            <person name="Bills G."/>
            <person name="Bluhm B."/>
            <person name="Cannon C."/>
            <person name="Castanera R."/>
            <person name="Culley D."/>
            <person name="Daum C."/>
            <person name="Ezra D."/>
            <person name="Gonzalez J."/>
            <person name="Henrissat B."/>
            <person name="Kuo A."/>
            <person name="Liang C."/>
            <person name="Lipzen A."/>
            <person name="Lutzoni F."/>
            <person name="Magnuson J."/>
            <person name="Mondo S."/>
            <person name="Nolan M."/>
            <person name="Ohm R."/>
            <person name="Pangilinan J."/>
            <person name="Park H.-J."/>
            <person name="Ramirez L."/>
            <person name="Alfaro M."/>
            <person name="Sun H."/>
            <person name="Tritt A."/>
            <person name="Yoshinaga Y."/>
            <person name="Zwiers L.-H."/>
            <person name="Turgeon B."/>
            <person name="Goodwin S."/>
            <person name="Spatafora J."/>
            <person name="Crous P."/>
            <person name="Grigoriev I."/>
        </authorList>
    </citation>
    <scope>NUCLEOTIDE SEQUENCE</scope>
    <source>
        <strain evidence="5">CBS 133067</strain>
    </source>
</reference>
<dbReference type="CDD" id="cd00475">
    <property type="entry name" value="Cis_IPPS"/>
    <property type="match status" value="1"/>
</dbReference>
<dbReference type="InterPro" id="IPR018520">
    <property type="entry name" value="UPP_synth-like_CS"/>
</dbReference>
<dbReference type="GO" id="GO:0045547">
    <property type="term" value="F:ditrans,polycis-polyprenyl diphosphate synthase [(2E,6E)-farnesyl diphosphate specific] activity"/>
    <property type="evidence" value="ECO:0007669"/>
    <property type="project" value="TreeGrafter"/>
</dbReference>
<feature type="region of interest" description="Disordered" evidence="4">
    <location>
        <begin position="343"/>
        <end position="369"/>
    </location>
</feature>
<protein>
    <recommendedName>
        <fullName evidence="3">Alkyl transferase</fullName>
        <ecNumber evidence="3">2.5.1.-</ecNumber>
    </recommendedName>
</protein>
<dbReference type="Pfam" id="PF01255">
    <property type="entry name" value="Prenyltransf"/>
    <property type="match status" value="2"/>
</dbReference>
<comment type="caution">
    <text evidence="5">The sequence shown here is derived from an EMBL/GenBank/DDBJ whole genome shotgun (WGS) entry which is preliminary data.</text>
</comment>
<evidence type="ECO:0000256" key="1">
    <source>
        <dbReference type="ARBA" id="ARBA00005432"/>
    </source>
</evidence>
<organism evidence="5 6">
    <name type="scientific">Rhizodiscina lignyota</name>
    <dbReference type="NCBI Taxonomy" id="1504668"/>
    <lineage>
        <taxon>Eukaryota</taxon>
        <taxon>Fungi</taxon>
        <taxon>Dikarya</taxon>
        <taxon>Ascomycota</taxon>
        <taxon>Pezizomycotina</taxon>
        <taxon>Dothideomycetes</taxon>
        <taxon>Pleosporomycetidae</taxon>
        <taxon>Aulographales</taxon>
        <taxon>Rhizodiscinaceae</taxon>
        <taxon>Rhizodiscina</taxon>
    </lineage>
</organism>
<gene>
    <name evidence="5" type="ORF">NA57DRAFT_30498</name>
</gene>
<dbReference type="Proteomes" id="UP000799772">
    <property type="component" value="Unassembled WGS sequence"/>
</dbReference>
<dbReference type="GO" id="GO:0005783">
    <property type="term" value="C:endoplasmic reticulum"/>
    <property type="evidence" value="ECO:0007669"/>
    <property type="project" value="TreeGrafter"/>
</dbReference>
<feature type="compositionally biased region" description="Low complexity" evidence="4">
    <location>
        <begin position="212"/>
        <end position="232"/>
    </location>
</feature>
<dbReference type="SUPFAM" id="SSF64005">
    <property type="entry name" value="Undecaprenyl diphosphate synthase"/>
    <property type="match status" value="1"/>
</dbReference>
<proteinExistence type="inferred from homology"/>
<dbReference type="PANTHER" id="PTHR10291">
    <property type="entry name" value="DEHYDRODOLICHYL DIPHOSPHATE SYNTHASE FAMILY MEMBER"/>
    <property type="match status" value="1"/>
</dbReference>
<sequence length="376" mass="42161">MSSSLHLSAIRKWFLQSPPVEWCLQHSRELLLGALRQGPVPEHIAFVMDGNRRFARQHQIETIEGHNLGFEALARVLEVCYKSGVKVVTVYAFSIENFKRSKYEVEALMDMAKVKLAEMAVHGALLDRYGAKIQFLGQKDMVRPDVLEAIDTAIEMTKGNSRAILNICAPYTSRDEMTAAIRETVIDYSKPATPLKRPFSATHIARNILSDTNPTSDPSSRNPSPNPSATTSGLSLDASPETSPTTAPSNSRSTSSLTQNFPDPENINAETITSHTFTAGMPPLDLLIRTSGVERLSDFMLWQCHQNTEIVFLDCLWPEFDLWKFMPVLVEWQWRKRQGEDPDFNRGRRRKRAADMAKGNHMSEGAFLPGKLKVAS</sequence>
<evidence type="ECO:0000313" key="6">
    <source>
        <dbReference type="Proteomes" id="UP000799772"/>
    </source>
</evidence>
<dbReference type="EC" id="2.5.1.-" evidence="3"/>
<dbReference type="InterPro" id="IPR001441">
    <property type="entry name" value="UPP_synth-like"/>
</dbReference>
<dbReference type="Gene3D" id="3.40.1180.10">
    <property type="entry name" value="Decaprenyl diphosphate synthase-like"/>
    <property type="match status" value="1"/>
</dbReference>
<evidence type="ECO:0000313" key="5">
    <source>
        <dbReference type="EMBL" id="KAF2104294.1"/>
    </source>
</evidence>
<dbReference type="GO" id="GO:1904423">
    <property type="term" value="C:dehydrodolichyl diphosphate synthase complex"/>
    <property type="evidence" value="ECO:0007669"/>
    <property type="project" value="TreeGrafter"/>
</dbReference>
<keyword evidence="6" id="KW-1185">Reference proteome</keyword>
<dbReference type="GO" id="GO:0016094">
    <property type="term" value="P:polyprenol biosynthetic process"/>
    <property type="evidence" value="ECO:0007669"/>
    <property type="project" value="TreeGrafter"/>
</dbReference>
<dbReference type="NCBIfam" id="TIGR00055">
    <property type="entry name" value="uppS"/>
    <property type="match status" value="1"/>
</dbReference>
<evidence type="ECO:0000256" key="3">
    <source>
        <dbReference type="RuleBase" id="RU363018"/>
    </source>
</evidence>
<dbReference type="GO" id="GO:0016020">
    <property type="term" value="C:membrane"/>
    <property type="evidence" value="ECO:0007669"/>
    <property type="project" value="TreeGrafter"/>
</dbReference>
<dbReference type="PANTHER" id="PTHR10291:SF43">
    <property type="entry name" value="DEHYDRODOLICHYL DIPHOSPHATE SYNTHASE COMPLEX SUBUNIT DHDDS"/>
    <property type="match status" value="1"/>
</dbReference>
<dbReference type="InterPro" id="IPR036424">
    <property type="entry name" value="UPP_synth-like_sf"/>
</dbReference>
<dbReference type="PROSITE" id="PS01066">
    <property type="entry name" value="UPP_SYNTHASE"/>
    <property type="match status" value="1"/>
</dbReference>
<dbReference type="EMBL" id="ML978121">
    <property type="protein sequence ID" value="KAF2104294.1"/>
    <property type="molecule type" value="Genomic_DNA"/>
</dbReference>